<dbReference type="PANTHER" id="PTHR48101">
    <property type="entry name" value="METHYLMALONYL-COA MUTASE, MITOCHONDRIAL-RELATED"/>
    <property type="match status" value="1"/>
</dbReference>
<evidence type="ECO:0000313" key="2">
    <source>
        <dbReference type="EMBL" id="KAB7730372.1"/>
    </source>
</evidence>
<dbReference type="SUPFAM" id="SSF51703">
    <property type="entry name" value="Cobalamin (vitamin B12)-dependent enzymes"/>
    <property type="match status" value="1"/>
</dbReference>
<dbReference type="InterPro" id="IPR016176">
    <property type="entry name" value="Cbl-dep_enz_cat"/>
</dbReference>
<keyword evidence="3" id="KW-1185">Reference proteome</keyword>
<organism evidence="2 3">
    <name type="scientific">Rudanella paleaurantiibacter</name>
    <dbReference type="NCBI Taxonomy" id="2614655"/>
    <lineage>
        <taxon>Bacteria</taxon>
        <taxon>Pseudomonadati</taxon>
        <taxon>Bacteroidota</taxon>
        <taxon>Cytophagia</taxon>
        <taxon>Cytophagales</taxon>
        <taxon>Cytophagaceae</taxon>
        <taxon>Rudanella</taxon>
    </lineage>
</organism>
<dbReference type="GO" id="GO:0016866">
    <property type="term" value="F:intramolecular transferase activity"/>
    <property type="evidence" value="ECO:0007669"/>
    <property type="project" value="InterPro"/>
</dbReference>
<sequence length="445" mass="47976">MNPPSNALFPGSSQADWIAQVGKDLKDPNAYETLRWRVETSASAEGFVVEPFYTRDQLTDVPWQTVQAVQKAEPGWLNTPVYHLTGDTKVDNKAITEQVSSGADALILASGRAEGAAIADTSQLSRLLNGIKLSETPLFFDTTDSAADLLNALRTVAPYQLKGGLLSKPDETTAQATRLSADSPQFRTVCVSGHDFHNAGATAVQELAFLLARLTDTYDPLTEQGLTPEQLGPKTILSVAVGTSYFLEIAKLRALRVLWARFGAGYGISVPAFIHAQTSAFYESTATPYTNLLRATTEAMSATVGGCDLLTVRPFNALTSSSDAFGQRIARNVSLLLTEESYFNRVADPAAGSYYIETLTHQLTEAAWQLFLDVEAKGGLAKATDWVKTEIDAGYAARVQAVVQGKVLVGVNKFRFDEGVQADKPVVAQPSGEGLPVRRLAESFE</sequence>
<dbReference type="Proteomes" id="UP000488299">
    <property type="component" value="Unassembled WGS sequence"/>
</dbReference>
<evidence type="ECO:0000259" key="1">
    <source>
        <dbReference type="Pfam" id="PF01642"/>
    </source>
</evidence>
<protein>
    <submittedName>
        <fullName evidence="2">Methylmalonyl-CoA mutase</fullName>
    </submittedName>
</protein>
<evidence type="ECO:0000313" key="3">
    <source>
        <dbReference type="Proteomes" id="UP000488299"/>
    </source>
</evidence>
<dbReference type="InterPro" id="IPR006099">
    <property type="entry name" value="MeMalonylCoA_mutase_a/b_cat"/>
</dbReference>
<dbReference type="Gene3D" id="3.20.20.240">
    <property type="entry name" value="Methylmalonyl-CoA mutase"/>
    <property type="match status" value="1"/>
</dbReference>
<reference evidence="2 3" key="1">
    <citation type="submission" date="2019-10" db="EMBL/GenBank/DDBJ databases">
        <title>Rudanella paleaurantiibacter sp. nov., isolated from sludge.</title>
        <authorList>
            <person name="Xu S.Q."/>
        </authorList>
    </citation>
    <scope>NUCLEOTIDE SEQUENCE [LARGE SCALE GENOMIC DNA]</scope>
    <source>
        <strain evidence="2 3">HX-22-17</strain>
    </source>
</reference>
<dbReference type="GO" id="GO:0031419">
    <property type="term" value="F:cobalamin binding"/>
    <property type="evidence" value="ECO:0007669"/>
    <property type="project" value="InterPro"/>
</dbReference>
<accession>A0A7J5TZ12</accession>
<name>A0A7J5TZ12_9BACT</name>
<dbReference type="AlphaFoldDB" id="A0A7J5TZ12"/>
<gene>
    <name evidence="2" type="ORF">F5984_14555</name>
</gene>
<dbReference type="PANTHER" id="PTHR48101:SF1">
    <property type="entry name" value="METHYLMALONYL-COA MUTASE, LARGE SUBUNIT"/>
    <property type="match status" value="1"/>
</dbReference>
<proteinExistence type="predicted"/>
<dbReference type="EMBL" id="WELI01000005">
    <property type="protein sequence ID" value="KAB7730372.1"/>
    <property type="molecule type" value="Genomic_DNA"/>
</dbReference>
<dbReference type="RefSeq" id="WP_152124960.1">
    <property type="nucleotide sequence ID" value="NZ_WELI01000005.1"/>
</dbReference>
<feature type="domain" description="Methylmalonyl-CoA mutase alpha/beta chain catalytic" evidence="1">
    <location>
        <begin position="180"/>
        <end position="418"/>
    </location>
</feature>
<dbReference type="Pfam" id="PF01642">
    <property type="entry name" value="MM_CoA_mutase"/>
    <property type="match status" value="1"/>
</dbReference>
<comment type="caution">
    <text evidence="2">The sequence shown here is derived from an EMBL/GenBank/DDBJ whole genome shotgun (WGS) entry which is preliminary data.</text>
</comment>